<evidence type="ECO:0000259" key="2">
    <source>
        <dbReference type="Pfam" id="PF10416"/>
    </source>
</evidence>
<feature type="region of interest" description="Disordered" evidence="1">
    <location>
        <begin position="1"/>
        <end position="39"/>
    </location>
</feature>
<dbReference type="Proteomes" id="UP001470230">
    <property type="component" value="Unassembled WGS sequence"/>
</dbReference>
<sequence length="289" mass="32265">MNSPAGKFVSVQTNQPASILQQSAPPVTPPAPKQSKSSQSQQMPLFWELLNDHDKEDYLKMRTALSSPACKHRRHHSSELNREIVNTIKNYVIRNDGDDWKRALVSGIVWLPNAIAINTRQLCLLISKCKSSINALFQNMGYVTIPTTNDYSSSLVSVFPLLKDNFGELRKWTIRLVGSTQQQLVNKQQNASQHRQQQMTGQVNPILPQQILQPQPQFPQPAEIEKPVNQTENPIEVNINQQINIKTENSSNISESNVLTPIQPVVASVEKVEPSTLGSENTAGETKGE</sequence>
<name>A0ABR2H4P7_9EUKA</name>
<gene>
    <name evidence="3" type="ORF">M9Y10_027336</name>
</gene>
<reference evidence="3 4" key="1">
    <citation type="submission" date="2024-04" db="EMBL/GenBank/DDBJ databases">
        <title>Tritrichomonas musculus Genome.</title>
        <authorList>
            <person name="Alves-Ferreira E."/>
            <person name="Grigg M."/>
            <person name="Lorenzi H."/>
            <person name="Galac M."/>
        </authorList>
    </citation>
    <scope>NUCLEOTIDE SEQUENCE [LARGE SCALE GENOMIC DNA]</scope>
    <source>
        <strain evidence="3 4">EAF2021</strain>
    </source>
</reference>
<evidence type="ECO:0000313" key="3">
    <source>
        <dbReference type="EMBL" id="KAK8841136.1"/>
    </source>
</evidence>
<feature type="compositionally biased region" description="Polar residues" evidence="1">
    <location>
        <begin position="10"/>
        <end position="25"/>
    </location>
</feature>
<proteinExistence type="predicted"/>
<evidence type="ECO:0000313" key="4">
    <source>
        <dbReference type="Proteomes" id="UP001470230"/>
    </source>
</evidence>
<feature type="compositionally biased region" description="Polar residues" evidence="1">
    <location>
        <begin position="276"/>
        <end position="289"/>
    </location>
</feature>
<evidence type="ECO:0000256" key="1">
    <source>
        <dbReference type="SAM" id="MobiDB-lite"/>
    </source>
</evidence>
<comment type="caution">
    <text evidence="3">The sequence shown here is derived from an EMBL/GenBank/DDBJ whole genome shotgun (WGS) entry which is preliminary data.</text>
</comment>
<accession>A0ABR2H4P7</accession>
<protein>
    <recommendedName>
        <fullName evidence="2">Initiator binding domain-containing protein</fullName>
    </recommendedName>
</protein>
<feature type="domain" description="Initiator binding" evidence="2">
    <location>
        <begin position="53"/>
        <end position="176"/>
    </location>
</feature>
<keyword evidence="4" id="KW-1185">Reference proteome</keyword>
<feature type="region of interest" description="Disordered" evidence="1">
    <location>
        <begin position="270"/>
        <end position="289"/>
    </location>
</feature>
<dbReference type="InterPro" id="IPR018845">
    <property type="entry name" value="Initiator-bd"/>
</dbReference>
<organism evidence="3 4">
    <name type="scientific">Tritrichomonas musculus</name>
    <dbReference type="NCBI Taxonomy" id="1915356"/>
    <lineage>
        <taxon>Eukaryota</taxon>
        <taxon>Metamonada</taxon>
        <taxon>Parabasalia</taxon>
        <taxon>Tritrichomonadida</taxon>
        <taxon>Tritrichomonadidae</taxon>
        <taxon>Tritrichomonas</taxon>
    </lineage>
</organism>
<dbReference type="EMBL" id="JAPFFF010000042">
    <property type="protein sequence ID" value="KAK8841136.1"/>
    <property type="molecule type" value="Genomic_DNA"/>
</dbReference>
<dbReference type="Pfam" id="PF10416">
    <property type="entry name" value="IBD"/>
    <property type="match status" value="1"/>
</dbReference>